<accession>A0A7S2MXA1</accession>
<protein>
    <submittedName>
        <fullName evidence="2">Uncharacterized protein</fullName>
    </submittedName>
</protein>
<reference evidence="2" key="1">
    <citation type="submission" date="2021-01" db="EMBL/GenBank/DDBJ databases">
        <authorList>
            <person name="Corre E."/>
            <person name="Pelletier E."/>
            <person name="Niang G."/>
            <person name="Scheremetjew M."/>
            <person name="Finn R."/>
            <person name="Kale V."/>
            <person name="Holt S."/>
            <person name="Cochrane G."/>
            <person name="Meng A."/>
            <person name="Brown T."/>
            <person name="Cohen L."/>
        </authorList>
    </citation>
    <scope>NUCLEOTIDE SEQUENCE</scope>
    <source>
        <strain evidence="2">CCMP2222</strain>
    </source>
</reference>
<feature type="transmembrane region" description="Helical" evidence="1">
    <location>
        <begin position="180"/>
        <end position="201"/>
    </location>
</feature>
<proteinExistence type="predicted"/>
<dbReference type="EMBL" id="HBGQ01080534">
    <property type="protein sequence ID" value="CAD9507576.1"/>
    <property type="molecule type" value="Transcribed_RNA"/>
</dbReference>
<sequence length="242" mass="27935">MDFFMDCFNDKFYQMLKRRYELFLEETRSVEKVHDSNLVRYTKGLPEDSHPSVARLYDLNFESECRLTSDDSDPDATAEHKQRWLFVRGLVGCARRAFEADDRPQLQHAETHLHEPGDFNIILALHEHYAQWWYDWCHLFQKLAATCTWCAIIFNVLCCAVLLGMYYQFNYPDTPAMWRLYSSLLLIGLGLALALTLCAHLRGPRLDAAKKKWIKSRGGGIPEWMNEAGAHLLEVGSLPSGA</sequence>
<organism evidence="2">
    <name type="scientific">Alexandrium andersonii</name>
    <dbReference type="NCBI Taxonomy" id="327968"/>
    <lineage>
        <taxon>Eukaryota</taxon>
        <taxon>Sar</taxon>
        <taxon>Alveolata</taxon>
        <taxon>Dinophyceae</taxon>
        <taxon>Gonyaulacales</taxon>
        <taxon>Pyrocystaceae</taxon>
        <taxon>Alexandrium</taxon>
    </lineage>
</organism>
<dbReference type="AlphaFoldDB" id="A0A7S2MXA1"/>
<keyword evidence="1" id="KW-1133">Transmembrane helix</keyword>
<feature type="transmembrane region" description="Helical" evidence="1">
    <location>
        <begin position="143"/>
        <end position="168"/>
    </location>
</feature>
<name>A0A7S2MXA1_9DINO</name>
<evidence type="ECO:0000256" key="1">
    <source>
        <dbReference type="SAM" id="Phobius"/>
    </source>
</evidence>
<gene>
    <name evidence="2" type="ORF">AAND1436_LOCUS38466</name>
</gene>
<evidence type="ECO:0000313" key="2">
    <source>
        <dbReference type="EMBL" id="CAD9507576.1"/>
    </source>
</evidence>
<keyword evidence="1" id="KW-0472">Membrane</keyword>
<keyword evidence="1" id="KW-0812">Transmembrane</keyword>